<evidence type="ECO:0000256" key="4">
    <source>
        <dbReference type="ARBA" id="ARBA00022729"/>
    </source>
</evidence>
<dbReference type="PANTHER" id="PTHR34992">
    <property type="entry name" value="HYPHAL ANASTAMOSIS-7 PROTEIN"/>
    <property type="match status" value="1"/>
</dbReference>
<feature type="compositionally biased region" description="Low complexity" evidence="8">
    <location>
        <begin position="176"/>
        <end position="197"/>
    </location>
</feature>
<keyword evidence="2" id="KW-1003">Cell membrane</keyword>
<evidence type="ECO:0000256" key="7">
    <source>
        <dbReference type="ARBA" id="ARBA00023288"/>
    </source>
</evidence>
<evidence type="ECO:0000256" key="2">
    <source>
        <dbReference type="ARBA" id="ARBA00022475"/>
    </source>
</evidence>
<dbReference type="EMBL" id="JANBVO010000036">
    <property type="protein sequence ID" value="KAJ9137048.1"/>
    <property type="molecule type" value="Genomic_DNA"/>
</dbReference>
<keyword evidence="9" id="KW-0812">Transmembrane</keyword>
<reference evidence="12" key="1">
    <citation type="submission" date="2022-07" db="EMBL/GenBank/DDBJ databases">
        <title>Fungi with potential for degradation of polypropylene.</title>
        <authorList>
            <person name="Gostincar C."/>
        </authorList>
    </citation>
    <scope>NUCLEOTIDE SEQUENCE</scope>
    <source>
        <strain evidence="12">EXF-13308</strain>
    </source>
</reference>
<feature type="domain" description="Copper acquisition factor BIM1-like" evidence="11">
    <location>
        <begin position="18"/>
        <end position="155"/>
    </location>
</feature>
<protein>
    <submittedName>
        <fullName evidence="12">Expression library immunization antigen 1</fullName>
    </submittedName>
</protein>
<feature type="transmembrane region" description="Helical" evidence="9">
    <location>
        <begin position="209"/>
        <end position="235"/>
    </location>
</feature>
<accession>A0AA38R6V2</accession>
<keyword evidence="13" id="KW-1185">Reference proteome</keyword>
<evidence type="ECO:0000256" key="6">
    <source>
        <dbReference type="ARBA" id="ARBA00023180"/>
    </source>
</evidence>
<keyword evidence="7" id="KW-0449">Lipoprotein</keyword>
<evidence type="ECO:0000259" key="11">
    <source>
        <dbReference type="Pfam" id="PF20238"/>
    </source>
</evidence>
<keyword evidence="5 9" id="KW-0472">Membrane</keyword>
<evidence type="ECO:0000313" key="13">
    <source>
        <dbReference type="Proteomes" id="UP001174694"/>
    </source>
</evidence>
<evidence type="ECO:0000256" key="1">
    <source>
        <dbReference type="ARBA" id="ARBA00004609"/>
    </source>
</evidence>
<dbReference type="Pfam" id="PF20238">
    <property type="entry name" value="BIM1-like_dom"/>
    <property type="match status" value="1"/>
</dbReference>
<evidence type="ECO:0000256" key="10">
    <source>
        <dbReference type="SAM" id="SignalP"/>
    </source>
</evidence>
<gene>
    <name evidence="12" type="ORF">NKR23_g9325</name>
</gene>
<organism evidence="12 13">
    <name type="scientific">Pleurostoma richardsiae</name>
    <dbReference type="NCBI Taxonomy" id="41990"/>
    <lineage>
        <taxon>Eukaryota</taxon>
        <taxon>Fungi</taxon>
        <taxon>Dikarya</taxon>
        <taxon>Ascomycota</taxon>
        <taxon>Pezizomycotina</taxon>
        <taxon>Sordariomycetes</taxon>
        <taxon>Sordariomycetidae</taxon>
        <taxon>Calosphaeriales</taxon>
        <taxon>Pleurostomataceae</taxon>
        <taxon>Pleurostoma</taxon>
    </lineage>
</organism>
<evidence type="ECO:0000256" key="8">
    <source>
        <dbReference type="SAM" id="MobiDB-lite"/>
    </source>
</evidence>
<evidence type="ECO:0000256" key="5">
    <source>
        <dbReference type="ARBA" id="ARBA00023136"/>
    </source>
</evidence>
<keyword evidence="6" id="KW-0325">Glycoprotein</keyword>
<dbReference type="Proteomes" id="UP001174694">
    <property type="component" value="Unassembled WGS sequence"/>
</dbReference>
<dbReference type="InterPro" id="IPR046530">
    <property type="entry name" value="BIM1-like_dom"/>
</dbReference>
<dbReference type="CDD" id="cd21176">
    <property type="entry name" value="LPMO_auxiliary-like"/>
    <property type="match status" value="1"/>
</dbReference>
<proteinExistence type="predicted"/>
<feature type="signal peptide" evidence="10">
    <location>
        <begin position="1"/>
        <end position="19"/>
    </location>
</feature>
<evidence type="ECO:0000313" key="12">
    <source>
        <dbReference type="EMBL" id="KAJ9137048.1"/>
    </source>
</evidence>
<dbReference type="PANTHER" id="PTHR34992:SF1">
    <property type="entry name" value="COPPER ACQUISITION FACTOR BIM1-LIKE DOMAIN-CONTAINING PROTEIN"/>
    <property type="match status" value="1"/>
</dbReference>
<sequence>MAPISTALATLLLPLLASAHFTLDLPETIGFDEDKEATGPCGGFTPDFSSDNVTDFHVGGDAVALTLAHPQANWLFRGTLDQTGSSNWTQLFPIVQQSGIGAFCEPAITAPESWAGQKGIVGVVADAPDGLLYQCAAVSFVSGAGTTTSDCKNASVTASFVSDSSLAALVGEGADNSTTPSSSASGTASSSSSSSSASTSASGNAAAQLAAPMASGMVGSLLTAASMVLLGAAFVL</sequence>
<keyword evidence="9" id="KW-1133">Transmembrane helix</keyword>
<comment type="subcellular location">
    <subcellularLocation>
        <location evidence="1">Cell membrane</location>
        <topology evidence="1">Lipid-anchor</topology>
        <topology evidence="1">GPI-anchor</topology>
    </subcellularLocation>
</comment>
<dbReference type="GO" id="GO:0005886">
    <property type="term" value="C:plasma membrane"/>
    <property type="evidence" value="ECO:0007669"/>
    <property type="project" value="UniProtKB-SubCell"/>
</dbReference>
<dbReference type="GO" id="GO:0098552">
    <property type="term" value="C:side of membrane"/>
    <property type="evidence" value="ECO:0007669"/>
    <property type="project" value="UniProtKB-KW"/>
</dbReference>
<dbReference type="AlphaFoldDB" id="A0AA38R6V2"/>
<keyword evidence="4 10" id="KW-0732">Signal</keyword>
<feature type="region of interest" description="Disordered" evidence="8">
    <location>
        <begin position="172"/>
        <end position="197"/>
    </location>
</feature>
<comment type="caution">
    <text evidence="12">The sequence shown here is derived from an EMBL/GenBank/DDBJ whole genome shotgun (WGS) entry which is preliminary data.</text>
</comment>
<keyword evidence="3" id="KW-0336">GPI-anchor</keyword>
<name>A0AA38R6V2_9PEZI</name>
<feature type="chain" id="PRO_5041281005" evidence="10">
    <location>
        <begin position="20"/>
        <end position="236"/>
    </location>
</feature>
<evidence type="ECO:0000256" key="3">
    <source>
        <dbReference type="ARBA" id="ARBA00022622"/>
    </source>
</evidence>
<evidence type="ECO:0000256" key="9">
    <source>
        <dbReference type="SAM" id="Phobius"/>
    </source>
</evidence>
<dbReference type="InterPro" id="IPR046936">
    <property type="entry name" value="BIM1-like"/>
</dbReference>